<dbReference type="GeneID" id="25269019"/>
<evidence type="ECO:0000259" key="13">
    <source>
        <dbReference type="Pfam" id="PF01180"/>
    </source>
</evidence>
<dbReference type="PANTHER" id="PTHR48109:SF4">
    <property type="entry name" value="DIHYDROOROTATE DEHYDROGENASE (QUINONE), MITOCHONDRIAL"/>
    <property type="match status" value="1"/>
</dbReference>
<sequence length="469" mass="52178">MEDVEKERRKAINRNNFYGKVLLGILLAGGGLMYLAYAAADVSSGLMRHMDGLLELLYEVLPENFPDPELAHHIVMWLAARGYLPYDLEREHQPAEVIHWELQSEVVRCRDDPELSVNIKGLTFHTPVGLAAGFDKDAEAPLNFCKMGFGFVEVGTVTPKPQPGNPKPRIFRAAKDRAIINRCGFNSAGLDVVEPRLKQASADRWHDRLARRCVIGVNIGKNKDTENAEEDIREGIKRLGRFADYLVINLSSPNTQGLRALQQRDHLRRIITTAQSELDKLEKQEAHQANIAQPEDAKPDATETSRDITHKAHDFFPTQTGKRPLLFVKIAPDLTEQEKRDIAEVALDTGLDGLVVTNTTIQRPDSLQNKCKKETGGLSGRPLKAMATQCVSDMYKLTNGQVAIISSGGIETGLDAYQRIRAGASAVEVYSSLVYRGPVVARRIKDELLSILNQAGKPRFPQQFACHFP</sequence>
<dbReference type="NCBIfam" id="NF003652">
    <property type="entry name" value="PRK05286.2-5"/>
    <property type="match status" value="1"/>
</dbReference>
<protein>
    <recommendedName>
        <fullName evidence="5 11">Dihydroorotate dehydrogenase (quinone), mitochondrial</fullName>
        <shortName evidence="11">DHOdehase</shortName>
        <ecNumber evidence="4 11">1.3.5.2</ecNumber>
    </recommendedName>
</protein>
<dbReference type="RefSeq" id="XP_013247377.1">
    <property type="nucleotide sequence ID" value="XM_013391923.1"/>
</dbReference>
<evidence type="ECO:0000256" key="7">
    <source>
        <dbReference type="ARBA" id="ARBA00022643"/>
    </source>
</evidence>
<dbReference type="Proteomes" id="UP000018050">
    <property type="component" value="Unassembled WGS sequence"/>
</dbReference>
<name>U6GVD0_EIMAC</name>
<organism evidence="14 15">
    <name type="scientific">Eimeria acervulina</name>
    <name type="common">Coccidian parasite</name>
    <dbReference type="NCBI Taxonomy" id="5801"/>
    <lineage>
        <taxon>Eukaryota</taxon>
        <taxon>Sar</taxon>
        <taxon>Alveolata</taxon>
        <taxon>Apicomplexa</taxon>
        <taxon>Conoidasida</taxon>
        <taxon>Coccidia</taxon>
        <taxon>Eucoccidiorida</taxon>
        <taxon>Eimeriorina</taxon>
        <taxon>Eimeriidae</taxon>
        <taxon>Eimeria</taxon>
    </lineage>
</organism>
<evidence type="ECO:0000256" key="4">
    <source>
        <dbReference type="ARBA" id="ARBA00012791"/>
    </source>
</evidence>
<dbReference type="GO" id="GO:0106430">
    <property type="term" value="F:dihydroorotate dehydrogenase (quinone) activity"/>
    <property type="evidence" value="ECO:0007669"/>
    <property type="project" value="UniProtKB-EC"/>
</dbReference>
<keyword evidence="7 11" id="KW-0288">FMN</keyword>
<evidence type="ECO:0000256" key="10">
    <source>
        <dbReference type="ARBA" id="ARBA00048639"/>
    </source>
</evidence>
<dbReference type="Gene3D" id="3.20.20.70">
    <property type="entry name" value="Aldolase class I"/>
    <property type="match status" value="1"/>
</dbReference>
<evidence type="ECO:0000256" key="12">
    <source>
        <dbReference type="SAM" id="MobiDB-lite"/>
    </source>
</evidence>
<comment type="catalytic activity">
    <reaction evidence="10 11">
        <text>(S)-dihydroorotate + a quinone = orotate + a quinol</text>
        <dbReference type="Rhea" id="RHEA:30187"/>
        <dbReference type="ChEBI" id="CHEBI:24646"/>
        <dbReference type="ChEBI" id="CHEBI:30839"/>
        <dbReference type="ChEBI" id="CHEBI:30864"/>
        <dbReference type="ChEBI" id="CHEBI:132124"/>
        <dbReference type="EC" id="1.3.5.2"/>
    </reaction>
</comment>
<keyword evidence="11" id="KW-0812">Transmembrane</keyword>
<dbReference type="OMA" id="ERIKMGA"/>
<dbReference type="AlphaFoldDB" id="U6GVD0"/>
<comment type="pathway">
    <text evidence="2 11">Pyrimidine metabolism; UMP biosynthesis via de novo pathway; orotate from (S)-dihydroorotate (quinone route): step 1/1.</text>
</comment>
<dbReference type="GO" id="GO:0005743">
    <property type="term" value="C:mitochondrial inner membrane"/>
    <property type="evidence" value="ECO:0007669"/>
    <property type="project" value="UniProtKB-SubCell"/>
</dbReference>
<dbReference type="GO" id="GO:0006207">
    <property type="term" value="P:'de novo' pyrimidine nucleobase biosynthetic process"/>
    <property type="evidence" value="ECO:0007669"/>
    <property type="project" value="InterPro"/>
</dbReference>
<dbReference type="EC" id="1.3.5.2" evidence="4 11"/>
<evidence type="ECO:0000256" key="6">
    <source>
        <dbReference type="ARBA" id="ARBA00022630"/>
    </source>
</evidence>
<comment type="subcellular location">
    <subcellularLocation>
        <location evidence="1">Membrane</location>
    </subcellularLocation>
    <subcellularLocation>
        <location evidence="11">Mitochondrion inner membrane</location>
        <topology evidence="11">Single-pass membrane protein</topology>
    </subcellularLocation>
</comment>
<dbReference type="PROSITE" id="PS00912">
    <property type="entry name" value="DHODEHASE_2"/>
    <property type="match status" value="1"/>
</dbReference>
<evidence type="ECO:0000256" key="5">
    <source>
        <dbReference type="ARBA" id="ARBA00017599"/>
    </source>
</evidence>
<evidence type="ECO:0000313" key="15">
    <source>
        <dbReference type="Proteomes" id="UP000018050"/>
    </source>
</evidence>
<feature type="domain" description="Dihydroorotate dehydrogenase catalytic" evidence="13">
    <location>
        <begin position="115"/>
        <end position="452"/>
    </location>
</feature>
<evidence type="ECO:0000256" key="2">
    <source>
        <dbReference type="ARBA" id="ARBA00005161"/>
    </source>
</evidence>
<dbReference type="NCBIfam" id="TIGR01036">
    <property type="entry name" value="pyrD_sub2"/>
    <property type="match status" value="1"/>
</dbReference>
<keyword evidence="11" id="KW-1133">Transmembrane helix</keyword>
<evidence type="ECO:0000256" key="8">
    <source>
        <dbReference type="ARBA" id="ARBA00023002"/>
    </source>
</evidence>
<dbReference type="Pfam" id="PF01180">
    <property type="entry name" value="DHO_dh"/>
    <property type="match status" value="1"/>
</dbReference>
<dbReference type="PANTHER" id="PTHR48109">
    <property type="entry name" value="DIHYDROOROTATE DEHYDROGENASE (QUINONE), MITOCHONDRIAL-RELATED"/>
    <property type="match status" value="1"/>
</dbReference>
<proteinExistence type="inferred from homology"/>
<evidence type="ECO:0000313" key="14">
    <source>
        <dbReference type="EMBL" id="CDI83517.1"/>
    </source>
</evidence>
<dbReference type="UniPathway" id="UPA00070">
    <property type="reaction ID" value="UER00946"/>
</dbReference>
<comment type="cofactor">
    <cofactor evidence="11">
        <name>FMN</name>
        <dbReference type="ChEBI" id="CHEBI:58210"/>
    </cofactor>
    <text evidence="11">Binds 1 FMN per subunit.</text>
</comment>
<dbReference type="VEuPathDB" id="ToxoDB:EAH_00009490"/>
<evidence type="ECO:0000256" key="3">
    <source>
        <dbReference type="ARBA" id="ARBA00005359"/>
    </source>
</evidence>
<keyword evidence="9 11" id="KW-0472">Membrane</keyword>
<dbReference type="InterPro" id="IPR013785">
    <property type="entry name" value="Aldolase_TIM"/>
</dbReference>
<dbReference type="EMBL" id="HG673428">
    <property type="protein sequence ID" value="CDI83517.1"/>
    <property type="molecule type" value="Genomic_DNA"/>
</dbReference>
<dbReference type="GO" id="GO:0044205">
    <property type="term" value="P:'de novo' UMP biosynthetic process"/>
    <property type="evidence" value="ECO:0007669"/>
    <property type="project" value="UniProtKB-UniPathway"/>
</dbReference>
<keyword evidence="8 11" id="KW-0560">Oxidoreductase</keyword>
<keyword evidence="11" id="KW-0999">Mitochondrion inner membrane</keyword>
<keyword evidence="6 11" id="KW-0285">Flavoprotein</keyword>
<dbReference type="OrthoDB" id="14784at2759"/>
<evidence type="ECO:0000256" key="11">
    <source>
        <dbReference type="RuleBase" id="RU361255"/>
    </source>
</evidence>
<dbReference type="InterPro" id="IPR005720">
    <property type="entry name" value="Dihydroorotate_DH_cat"/>
</dbReference>
<feature type="compositionally biased region" description="Basic and acidic residues" evidence="12">
    <location>
        <begin position="295"/>
        <end position="305"/>
    </location>
</feature>
<evidence type="ECO:0000256" key="1">
    <source>
        <dbReference type="ARBA" id="ARBA00004370"/>
    </source>
</evidence>
<dbReference type="InterPro" id="IPR001295">
    <property type="entry name" value="Dihydroorotate_DH_CS"/>
</dbReference>
<comment type="similarity">
    <text evidence="3 11">Belongs to the dihydroorotate dehydrogenase family. Type 2 subfamily.</text>
</comment>
<evidence type="ECO:0000256" key="9">
    <source>
        <dbReference type="ARBA" id="ARBA00023136"/>
    </source>
</evidence>
<dbReference type="CDD" id="cd04738">
    <property type="entry name" value="DHOD_2_like"/>
    <property type="match status" value="1"/>
</dbReference>
<keyword evidence="11" id="KW-0496">Mitochondrion</keyword>
<dbReference type="InterPro" id="IPR050074">
    <property type="entry name" value="DHO_dehydrogenase"/>
</dbReference>
<gene>
    <name evidence="14" type="ORF">EAH_00009490</name>
</gene>
<reference evidence="14" key="2">
    <citation type="submission" date="2013-10" db="EMBL/GenBank/DDBJ databases">
        <authorList>
            <person name="Aslett M."/>
        </authorList>
    </citation>
    <scope>NUCLEOTIDE SEQUENCE [LARGE SCALE GENOMIC DNA]</scope>
    <source>
        <strain evidence="14">Houghton</strain>
    </source>
</reference>
<accession>U6GVD0</accession>
<reference evidence="14" key="1">
    <citation type="submission" date="2013-10" db="EMBL/GenBank/DDBJ databases">
        <title>Genomic analysis of the causative agents of coccidiosis in chickens.</title>
        <authorList>
            <person name="Reid A.J."/>
            <person name="Blake D."/>
            <person name="Billington K."/>
            <person name="Browne H."/>
            <person name="Dunn M."/>
            <person name="Hung S."/>
            <person name="Kawahara F."/>
            <person name="Miranda-Saavedra D."/>
            <person name="Mourier T."/>
            <person name="Nagra H."/>
            <person name="Otto T.D."/>
            <person name="Rawlings N."/>
            <person name="Sanchez A."/>
            <person name="Sanders M."/>
            <person name="Subramaniam C."/>
            <person name="Tay Y."/>
            <person name="Dear P."/>
            <person name="Doerig C."/>
            <person name="Gruber A."/>
            <person name="Parkinson J."/>
            <person name="Shirley M."/>
            <person name="Wan K.L."/>
            <person name="Berriman M."/>
            <person name="Tomley F."/>
            <person name="Pain A."/>
        </authorList>
    </citation>
    <scope>NUCLEOTIDE SEQUENCE [LARGE SCALE GENOMIC DNA]</scope>
    <source>
        <strain evidence="14">Houghton</strain>
    </source>
</reference>
<dbReference type="SUPFAM" id="SSF51395">
    <property type="entry name" value="FMN-linked oxidoreductases"/>
    <property type="match status" value="1"/>
</dbReference>
<keyword evidence="15" id="KW-1185">Reference proteome</keyword>
<feature type="transmembrane region" description="Helical" evidence="11">
    <location>
        <begin position="21"/>
        <end position="40"/>
    </location>
</feature>
<feature type="region of interest" description="Disordered" evidence="12">
    <location>
        <begin position="283"/>
        <end position="305"/>
    </location>
</feature>
<dbReference type="PROSITE" id="PS00911">
    <property type="entry name" value="DHODEHASE_1"/>
    <property type="match status" value="1"/>
</dbReference>
<dbReference type="InterPro" id="IPR005719">
    <property type="entry name" value="Dihydroorotate_DH_2"/>
</dbReference>